<feature type="region of interest" description="Disordered" evidence="1">
    <location>
        <begin position="118"/>
        <end position="237"/>
    </location>
</feature>
<accession>A0A9D4VP89</accession>
<feature type="compositionally biased region" description="Polar residues" evidence="1">
    <location>
        <begin position="118"/>
        <end position="134"/>
    </location>
</feature>
<dbReference type="InterPro" id="IPR057670">
    <property type="entry name" value="SH3_retrovirus"/>
</dbReference>
<dbReference type="EMBL" id="JAMSHJ010000007">
    <property type="protein sequence ID" value="KAI5387176.1"/>
    <property type="molecule type" value="Genomic_DNA"/>
</dbReference>
<evidence type="ECO:0000259" key="2">
    <source>
        <dbReference type="Pfam" id="PF25597"/>
    </source>
</evidence>
<dbReference type="AlphaFoldDB" id="A0A9D4VP89"/>
<gene>
    <name evidence="3" type="ORF">KIW84_073359</name>
</gene>
<protein>
    <recommendedName>
        <fullName evidence="2">Retroviral polymerase SH3-like domain-containing protein</fullName>
    </recommendedName>
</protein>
<evidence type="ECO:0000313" key="3">
    <source>
        <dbReference type="EMBL" id="KAI5387176.1"/>
    </source>
</evidence>
<proteinExistence type="predicted"/>
<feature type="domain" description="Retroviral polymerase SH3-like" evidence="2">
    <location>
        <begin position="62"/>
        <end position="115"/>
    </location>
</feature>
<reference evidence="3 4" key="1">
    <citation type="journal article" date="2022" name="Nat. Genet.">
        <title>Improved pea reference genome and pan-genome highlight genomic features and evolutionary characteristics.</title>
        <authorList>
            <person name="Yang T."/>
            <person name="Liu R."/>
            <person name="Luo Y."/>
            <person name="Hu S."/>
            <person name="Wang D."/>
            <person name="Wang C."/>
            <person name="Pandey M.K."/>
            <person name="Ge S."/>
            <person name="Xu Q."/>
            <person name="Li N."/>
            <person name="Li G."/>
            <person name="Huang Y."/>
            <person name="Saxena R.K."/>
            <person name="Ji Y."/>
            <person name="Li M."/>
            <person name="Yan X."/>
            <person name="He Y."/>
            <person name="Liu Y."/>
            <person name="Wang X."/>
            <person name="Xiang C."/>
            <person name="Varshney R.K."/>
            <person name="Ding H."/>
            <person name="Gao S."/>
            <person name="Zong X."/>
        </authorList>
    </citation>
    <scope>NUCLEOTIDE SEQUENCE [LARGE SCALE GENOMIC DNA]</scope>
    <source>
        <strain evidence="3 4">cv. Zhongwan 6</strain>
    </source>
</reference>
<name>A0A9D4VP89_PEA</name>
<evidence type="ECO:0000313" key="4">
    <source>
        <dbReference type="Proteomes" id="UP001058974"/>
    </source>
</evidence>
<sequence length="330" mass="36935">MTKDPFGAVIPTLFRNTTLKIISRGTHIFKVDNPFIDDKQLVSQAKVRSRRYLKLRQKIQEEAHRTKFDPRARKAVFIGYKEGTKGYILYDLTHHSIFVSRHVIFYENIFPFKSQLHSQDSQSSAPSCDDSTNPDLPLCDDTTPIEPSENNLPTLHPSDNNLPTLHPSDNTLSNVPDTPNSGSPSNLLINDNINPSSPVHNSPPSSLSISPTHAPVNTNDDSSPYYDQPPIRHSTRVSNPPSYLADYHCFSTSANSSSSKILYPLSSVLSYNNCSPDFHHFCCSISSNPEPYSFLQANKFECWKHAMNVELQALADNHTWTLVDLPPGKA</sequence>
<dbReference type="Gramene" id="Psat07G0335900-T1">
    <property type="protein sequence ID" value="KAI5387176.1"/>
    <property type="gene ID" value="KIW84_073359"/>
</dbReference>
<dbReference type="Pfam" id="PF25597">
    <property type="entry name" value="SH3_retrovirus"/>
    <property type="match status" value="1"/>
</dbReference>
<dbReference type="Proteomes" id="UP001058974">
    <property type="component" value="Chromosome 7"/>
</dbReference>
<keyword evidence="4" id="KW-1185">Reference proteome</keyword>
<comment type="caution">
    <text evidence="3">The sequence shown here is derived from an EMBL/GenBank/DDBJ whole genome shotgun (WGS) entry which is preliminary data.</text>
</comment>
<feature type="compositionally biased region" description="Polar residues" evidence="1">
    <location>
        <begin position="148"/>
        <end position="194"/>
    </location>
</feature>
<feature type="compositionally biased region" description="Polar residues" evidence="1">
    <location>
        <begin position="209"/>
        <end position="222"/>
    </location>
</feature>
<evidence type="ECO:0000256" key="1">
    <source>
        <dbReference type="SAM" id="MobiDB-lite"/>
    </source>
</evidence>
<feature type="compositionally biased region" description="Low complexity" evidence="1">
    <location>
        <begin position="195"/>
        <end position="208"/>
    </location>
</feature>
<organism evidence="3 4">
    <name type="scientific">Pisum sativum</name>
    <name type="common">Garden pea</name>
    <name type="synonym">Lathyrus oleraceus</name>
    <dbReference type="NCBI Taxonomy" id="3888"/>
    <lineage>
        <taxon>Eukaryota</taxon>
        <taxon>Viridiplantae</taxon>
        <taxon>Streptophyta</taxon>
        <taxon>Embryophyta</taxon>
        <taxon>Tracheophyta</taxon>
        <taxon>Spermatophyta</taxon>
        <taxon>Magnoliopsida</taxon>
        <taxon>eudicotyledons</taxon>
        <taxon>Gunneridae</taxon>
        <taxon>Pentapetalae</taxon>
        <taxon>rosids</taxon>
        <taxon>fabids</taxon>
        <taxon>Fabales</taxon>
        <taxon>Fabaceae</taxon>
        <taxon>Papilionoideae</taxon>
        <taxon>50 kb inversion clade</taxon>
        <taxon>NPAAA clade</taxon>
        <taxon>Hologalegina</taxon>
        <taxon>IRL clade</taxon>
        <taxon>Fabeae</taxon>
        <taxon>Lathyrus</taxon>
    </lineage>
</organism>